<sequence length="98" mass="10637">MTHLSIAPSESSLSALIRAAEALLHLSSSDEVLDAYLSIQESMVDVLEAAPDPMAYSHAWNLISCQGQLDLLDSQNGNQEALLRLKQTVSQSVECLPR</sequence>
<dbReference type="AlphaFoldDB" id="A0A2K8ZAL2"/>
<evidence type="ECO:0000313" key="2">
    <source>
        <dbReference type="Proteomes" id="UP000232883"/>
    </source>
</evidence>
<keyword evidence="2" id="KW-1185">Reference proteome</keyword>
<protein>
    <submittedName>
        <fullName evidence="1">Uncharacterized protein</fullName>
    </submittedName>
</protein>
<reference evidence="1 2" key="1">
    <citation type="submission" date="2017-11" db="EMBL/GenBank/DDBJ databases">
        <title>Taxonomic description and genome sequences of Spirosoma HA7 sp. nov., isolated from pollen microhabitat of Corylus avellana.</title>
        <authorList>
            <person name="Ambika Manirajan B."/>
            <person name="Suarez C."/>
            <person name="Ratering S."/>
            <person name="Geissler-Plaum R."/>
            <person name="Cardinale M."/>
            <person name="Sylvia S."/>
        </authorList>
    </citation>
    <scope>NUCLEOTIDE SEQUENCE [LARGE SCALE GENOMIC DNA]</scope>
    <source>
        <strain evidence="1 2">HA7</strain>
    </source>
</reference>
<dbReference type="KEGG" id="spir:CWM47_36780"/>
<proteinExistence type="predicted"/>
<name>A0A2K8ZAL2_9BACT</name>
<accession>A0A2K8ZAL2</accession>
<dbReference type="Proteomes" id="UP000232883">
    <property type="component" value="Chromosome"/>
</dbReference>
<dbReference type="RefSeq" id="WP_100993444.1">
    <property type="nucleotide sequence ID" value="NZ_CP025096.1"/>
</dbReference>
<dbReference type="EMBL" id="CP025096">
    <property type="protein sequence ID" value="AUD06912.1"/>
    <property type="molecule type" value="Genomic_DNA"/>
</dbReference>
<gene>
    <name evidence="1" type="ORF">CWM47_36780</name>
</gene>
<organism evidence="1 2">
    <name type="scientific">Spirosoma pollinicola</name>
    <dbReference type="NCBI Taxonomy" id="2057025"/>
    <lineage>
        <taxon>Bacteria</taxon>
        <taxon>Pseudomonadati</taxon>
        <taxon>Bacteroidota</taxon>
        <taxon>Cytophagia</taxon>
        <taxon>Cytophagales</taxon>
        <taxon>Cytophagaceae</taxon>
        <taxon>Spirosoma</taxon>
    </lineage>
</organism>
<evidence type="ECO:0000313" key="1">
    <source>
        <dbReference type="EMBL" id="AUD06912.1"/>
    </source>
</evidence>
<dbReference type="OrthoDB" id="965663at2"/>